<reference evidence="3 4" key="1">
    <citation type="submission" date="2020-07" db="EMBL/GenBank/DDBJ databases">
        <title>Sequencing the genomes of 1000 actinobacteria strains.</title>
        <authorList>
            <person name="Klenk H.-P."/>
        </authorList>
    </citation>
    <scope>NUCLEOTIDE SEQUENCE [LARGE SCALE GENOMIC DNA]</scope>
    <source>
        <strain evidence="3 4">DSM 18448</strain>
    </source>
</reference>
<feature type="transmembrane region" description="Helical" evidence="2">
    <location>
        <begin position="82"/>
        <end position="102"/>
    </location>
</feature>
<proteinExistence type="predicted"/>
<feature type="transmembrane region" description="Helical" evidence="2">
    <location>
        <begin position="122"/>
        <end position="143"/>
    </location>
</feature>
<dbReference type="Proteomes" id="UP000579605">
    <property type="component" value="Unassembled WGS sequence"/>
</dbReference>
<evidence type="ECO:0000256" key="2">
    <source>
        <dbReference type="SAM" id="Phobius"/>
    </source>
</evidence>
<dbReference type="RefSeq" id="WP_179787210.1">
    <property type="nucleotide sequence ID" value="NZ_BAAARR010000008.1"/>
</dbReference>
<gene>
    <name evidence="3" type="ORF">F4554_002129</name>
</gene>
<dbReference type="AlphaFoldDB" id="A0A852Z916"/>
<keyword evidence="2" id="KW-1133">Transmembrane helix</keyword>
<keyword evidence="2" id="KW-0812">Transmembrane</keyword>
<evidence type="ECO:0000313" key="3">
    <source>
        <dbReference type="EMBL" id="NYH89491.1"/>
    </source>
</evidence>
<name>A0A852Z916_9ACTN</name>
<sequence length="245" mass="25192">MSAPIDSYVRRVRHLLPGPASARAGMLHELSDGLHDAAQAHVRAGVPAEDAEARAVAECGPAEDAAAAYRPELTALQGRHTAMLVAVLMPGLNLLWDVPWMIPGPWNAPPNPVVSALSRVVTGADLLAGCCAVALILLMMLAARRGRPATSLTGAVGVIGVIAFTVTLSCSVAMMVANADGPSRAFATSWIGLLVGSVTVVCACLLARSLARSLRSAFAAAARTPSRPAPAGAAEQPGRTERLGR</sequence>
<feature type="transmembrane region" description="Helical" evidence="2">
    <location>
        <begin position="189"/>
        <end position="207"/>
    </location>
</feature>
<keyword evidence="2" id="KW-0472">Membrane</keyword>
<feature type="transmembrane region" description="Helical" evidence="2">
    <location>
        <begin position="155"/>
        <end position="177"/>
    </location>
</feature>
<protein>
    <submittedName>
        <fullName evidence="3">Putative membrane protein</fullName>
    </submittedName>
</protein>
<organism evidence="3 4">
    <name type="scientific">Actinopolymorpha rutila</name>
    <dbReference type="NCBI Taxonomy" id="446787"/>
    <lineage>
        <taxon>Bacteria</taxon>
        <taxon>Bacillati</taxon>
        <taxon>Actinomycetota</taxon>
        <taxon>Actinomycetes</taxon>
        <taxon>Propionibacteriales</taxon>
        <taxon>Actinopolymorphaceae</taxon>
        <taxon>Actinopolymorpha</taxon>
    </lineage>
</organism>
<evidence type="ECO:0000313" key="4">
    <source>
        <dbReference type="Proteomes" id="UP000579605"/>
    </source>
</evidence>
<feature type="compositionally biased region" description="Low complexity" evidence="1">
    <location>
        <begin position="223"/>
        <end position="234"/>
    </location>
</feature>
<evidence type="ECO:0000256" key="1">
    <source>
        <dbReference type="SAM" id="MobiDB-lite"/>
    </source>
</evidence>
<keyword evidence="4" id="KW-1185">Reference proteome</keyword>
<accession>A0A852Z916</accession>
<comment type="caution">
    <text evidence="3">The sequence shown here is derived from an EMBL/GenBank/DDBJ whole genome shotgun (WGS) entry which is preliminary data.</text>
</comment>
<dbReference type="EMBL" id="JACBZH010000001">
    <property type="protein sequence ID" value="NYH89491.1"/>
    <property type="molecule type" value="Genomic_DNA"/>
</dbReference>
<feature type="region of interest" description="Disordered" evidence="1">
    <location>
        <begin position="223"/>
        <end position="245"/>
    </location>
</feature>